<sequence>MDLAKGVRQSGCFGHVFGPAAKKRFGVACSNEFARFALANYTS</sequence>
<dbReference type="EMBL" id="FUIG01000013">
    <property type="protein sequence ID" value="SJM29037.1"/>
    <property type="molecule type" value="Genomic_DNA"/>
</dbReference>
<evidence type="ECO:0000313" key="1">
    <source>
        <dbReference type="EMBL" id="SJM29037.1"/>
    </source>
</evidence>
<reference evidence="2" key="1">
    <citation type="submission" date="2016-12" db="EMBL/GenBank/DDBJ databases">
        <authorList>
            <person name="Brunel B."/>
        </authorList>
    </citation>
    <scope>NUCLEOTIDE SEQUENCE [LARGE SCALE GENOMIC DNA]</scope>
</reference>
<dbReference type="AlphaFoldDB" id="A0A2P9AD21"/>
<evidence type="ECO:0000313" key="2">
    <source>
        <dbReference type="Proteomes" id="UP000245698"/>
    </source>
</evidence>
<protein>
    <submittedName>
        <fullName evidence="1">Uncharacterized protein</fullName>
    </submittedName>
</protein>
<organism evidence="1 2">
    <name type="scientific">Mesorhizobium delmotii</name>
    <dbReference type="NCBI Taxonomy" id="1631247"/>
    <lineage>
        <taxon>Bacteria</taxon>
        <taxon>Pseudomonadati</taxon>
        <taxon>Pseudomonadota</taxon>
        <taxon>Alphaproteobacteria</taxon>
        <taxon>Hyphomicrobiales</taxon>
        <taxon>Phyllobacteriaceae</taxon>
        <taxon>Mesorhizobium</taxon>
    </lineage>
</organism>
<dbReference type="Proteomes" id="UP000245698">
    <property type="component" value="Unassembled WGS sequence"/>
</dbReference>
<accession>A0A2P9AD21</accession>
<keyword evidence="2" id="KW-1185">Reference proteome</keyword>
<name>A0A2P9AD21_9HYPH</name>
<gene>
    <name evidence="1" type="ORF">BQ8482_110967</name>
</gene>
<proteinExistence type="predicted"/>